<dbReference type="STRING" id="92835.RS81_01245"/>
<evidence type="ECO:0000256" key="3">
    <source>
        <dbReference type="SAM" id="Phobius"/>
    </source>
</evidence>
<dbReference type="InterPro" id="IPR042099">
    <property type="entry name" value="ANL_N_sf"/>
</dbReference>
<dbReference type="PANTHER" id="PTHR45527:SF1">
    <property type="entry name" value="FATTY ACID SYNTHASE"/>
    <property type="match status" value="1"/>
</dbReference>
<protein>
    <submittedName>
        <fullName evidence="5">Linear gramicidin synthase subunit D</fullName>
    </submittedName>
</protein>
<accession>A0A0M2H6G8</accession>
<feature type="transmembrane region" description="Helical" evidence="3">
    <location>
        <begin position="847"/>
        <end position="873"/>
    </location>
</feature>
<dbReference type="PROSITE" id="PS50075">
    <property type="entry name" value="CARRIER"/>
    <property type="match status" value="1"/>
</dbReference>
<feature type="domain" description="Carrier" evidence="4">
    <location>
        <begin position="519"/>
        <end position="593"/>
    </location>
</feature>
<dbReference type="InterPro" id="IPR020806">
    <property type="entry name" value="PKS_PP-bd"/>
</dbReference>
<evidence type="ECO:0000256" key="1">
    <source>
        <dbReference type="ARBA" id="ARBA00022450"/>
    </source>
</evidence>
<keyword evidence="2" id="KW-0597">Phosphoprotein</keyword>
<dbReference type="RefSeq" id="WP_045275198.1">
    <property type="nucleotide sequence ID" value="NZ_JYIZ01000042.1"/>
</dbReference>
<dbReference type="SUPFAM" id="SSF51161">
    <property type="entry name" value="Trimeric LpxA-like enzymes"/>
    <property type="match status" value="3"/>
</dbReference>
<sequence>MTTGEAARAAQAVLDRTGVTPPERTLIDILRETTARHPQSSAIDDGSGALSYREMMARVGRTAARLHEAGVRRGDRVGVRMPSGTKELYISILGVMAVGAAYVPVDVDDPDERARLVFGEARVAGIIAGDGAYIPADGAATADESLFDGEAPHPSTHAVEVVPPPTPDDDAWIIFTSGSTGVPKGVAVSHRSAAAFVDAEARMFLQDAPLGPGDRVLAGLSVAFDASCEEMWLAWGHGACLVPAPRSLVRSGEDLAPWLVRQTISVVSTVPTLAAMWPAESIENVRLLIFGGEACPPELAARLAGEGREVWNTYGPTEATVVACGAPLDGSIPVRIGLPLDGWALAVVGPDDQPVAAGEVGELIIGGVGLARYLDPVKDLEKYAPMPTLGWDRAYRSGDLVRFDPEGLVFQGRADDQVKVGGRRIELGEVESALQDLPGVTAATAAVRTTEAGVPVLVGYLVVDGELDRTAARALLAERLPAAVVPFLAVVDELPVRTSGKVDRAALPWPLPGVEVPDAGVTPAEAWLAEQWQAVLGMPVPGRKADFFDLGGGSLSAAQLVSRIRARVPEFAVADIYDVPRLGAMAKALGPFLTDDDDHEFRMPAPTPRATQWVQTVLGVPLFILSGVRWLLYLLTASTILSAFDGFAMLPTVPWAVLIVGLVLFATPFGRMAIAAVSARVLLAGVRPGDYPRGGQVHLRLWLAEQIADQIDAVGLAGAPWIKAYGRALGAKIGKDVDMHTLPPITGMLEVGDRAAIEPEVDLTGYWIDGDLLRIGEVRIGADATVGARSTLAPGTRIGRRAEIAPGSAVFGRVRADQSWAGSPAVRVGGASEGWPEGAPVPARRWLWAYAGSALLLALLPLASFAVGGAVLAQGLRGSDGLAQAFLAALAWLVPATLAVGAVFAVAVVVLVRLLSLGLTEGIHPVRSRVGWQAWTIERLLDSARTILFPLYSSLFTPIWLRMLGATVGRDVEASTVLLIPSMTQIDDGAFLADDTMVASYELRRGWLRIGPVRIGKRAFLGNSGMALPGHRVPRDGLVAVLSAAPAKAKAGSSWLGSPAVRLRRTTADGDQSRTYDPPLRLRLARAAWELCRIIPVIVSCAVGVSVLFALAALAEWAGVWVALVLSGFVMLVAGAVAAGITAAMKWIIVGPIRAGEQPLWSSFVWRTEVSDTFTEMVAAPWFARSAAGTPALAVWLRAMGAKIGRGVWCESYWLPEPDLVTLGDGSTVNRGCVVQTHLFHDRIMSMDTVELETGATLGPHSVILPAAAIGAHATVGPASLVMRGESVPVGSRWSGNPIGPWRAVTVRAYQSTS</sequence>
<feature type="transmembrane region" description="Helical" evidence="3">
    <location>
        <begin position="1091"/>
        <end position="1114"/>
    </location>
</feature>
<dbReference type="InterPro" id="IPR036736">
    <property type="entry name" value="ACP-like_sf"/>
</dbReference>
<dbReference type="Gene3D" id="3.30.300.30">
    <property type="match status" value="1"/>
</dbReference>
<evidence type="ECO:0000313" key="5">
    <source>
        <dbReference type="EMBL" id="KJL42087.1"/>
    </source>
</evidence>
<dbReference type="SUPFAM" id="SSF56801">
    <property type="entry name" value="Acetyl-CoA synthetase-like"/>
    <property type="match status" value="1"/>
</dbReference>
<comment type="caution">
    <text evidence="5">The sequence shown here is derived from an EMBL/GenBank/DDBJ whole genome shotgun (WGS) entry which is preliminary data.</text>
</comment>
<dbReference type="SUPFAM" id="SSF47336">
    <property type="entry name" value="ACP-like"/>
    <property type="match status" value="1"/>
</dbReference>
<dbReference type="Pfam" id="PF14602">
    <property type="entry name" value="Hexapep_2"/>
    <property type="match status" value="1"/>
</dbReference>
<evidence type="ECO:0000313" key="6">
    <source>
        <dbReference type="Proteomes" id="UP000033956"/>
    </source>
</evidence>
<dbReference type="Gene3D" id="2.160.10.10">
    <property type="entry name" value="Hexapeptide repeat proteins"/>
    <property type="match status" value="2"/>
</dbReference>
<dbReference type="SMART" id="SM00823">
    <property type="entry name" value="PKS_PP"/>
    <property type="match status" value="1"/>
</dbReference>
<dbReference type="GO" id="GO:0005737">
    <property type="term" value="C:cytoplasm"/>
    <property type="evidence" value="ECO:0007669"/>
    <property type="project" value="TreeGrafter"/>
</dbReference>
<dbReference type="Gene3D" id="3.40.50.12780">
    <property type="entry name" value="N-terminal domain of ligase-like"/>
    <property type="match status" value="1"/>
</dbReference>
<dbReference type="InterPro" id="IPR012728">
    <property type="entry name" value="Pls/PosA_C"/>
</dbReference>
<dbReference type="InterPro" id="IPR020845">
    <property type="entry name" value="AMP-binding_CS"/>
</dbReference>
<dbReference type="EMBL" id="JYIZ01000042">
    <property type="protein sequence ID" value="KJL42087.1"/>
    <property type="molecule type" value="Genomic_DNA"/>
</dbReference>
<dbReference type="PROSITE" id="PS00455">
    <property type="entry name" value="AMP_BINDING"/>
    <property type="match status" value="1"/>
</dbReference>
<proteinExistence type="predicted"/>
<dbReference type="Pfam" id="PF00550">
    <property type="entry name" value="PP-binding"/>
    <property type="match status" value="1"/>
</dbReference>
<organism evidence="5 6">
    <name type="scientific">Microbacterium terrae</name>
    <dbReference type="NCBI Taxonomy" id="69369"/>
    <lineage>
        <taxon>Bacteria</taxon>
        <taxon>Bacillati</taxon>
        <taxon>Actinomycetota</taxon>
        <taxon>Actinomycetes</taxon>
        <taxon>Micrococcales</taxon>
        <taxon>Microbacteriaceae</taxon>
        <taxon>Microbacterium</taxon>
    </lineage>
</organism>
<dbReference type="GO" id="GO:0031177">
    <property type="term" value="F:phosphopantetheine binding"/>
    <property type="evidence" value="ECO:0007669"/>
    <property type="project" value="InterPro"/>
</dbReference>
<dbReference type="InterPro" id="IPR009081">
    <property type="entry name" value="PP-bd_ACP"/>
</dbReference>
<keyword evidence="3" id="KW-0472">Membrane</keyword>
<evidence type="ECO:0000259" key="4">
    <source>
        <dbReference type="PROSITE" id="PS50075"/>
    </source>
</evidence>
<dbReference type="CDD" id="cd05930">
    <property type="entry name" value="A_NRPS"/>
    <property type="match status" value="1"/>
</dbReference>
<dbReference type="PATRIC" id="fig|92835.4.peg.1261"/>
<reference evidence="5 6" key="1">
    <citation type="submission" date="2015-02" db="EMBL/GenBank/DDBJ databases">
        <title>Draft genome sequences of ten Microbacterium spp. with emphasis on heavy metal contaminated environments.</title>
        <authorList>
            <person name="Corretto E."/>
        </authorList>
    </citation>
    <scope>NUCLEOTIDE SEQUENCE [LARGE SCALE GENOMIC DNA]</scope>
    <source>
        <strain evidence="5 6">DSM 12510</strain>
    </source>
</reference>
<dbReference type="InterPro" id="IPR011004">
    <property type="entry name" value="Trimer_LpxA-like_sf"/>
</dbReference>
<feature type="transmembrane region" description="Helical" evidence="3">
    <location>
        <begin position="885"/>
        <end position="912"/>
    </location>
</feature>
<name>A0A0M2H6G8_9MICO</name>
<keyword evidence="3" id="KW-0812">Transmembrane</keyword>
<feature type="transmembrane region" description="Helical" evidence="3">
    <location>
        <begin position="1120"/>
        <end position="1144"/>
    </location>
</feature>
<dbReference type="PANTHER" id="PTHR45527">
    <property type="entry name" value="NONRIBOSOMAL PEPTIDE SYNTHETASE"/>
    <property type="match status" value="1"/>
</dbReference>
<dbReference type="GO" id="GO:0043041">
    <property type="term" value="P:amino acid activation for nonribosomal peptide biosynthetic process"/>
    <property type="evidence" value="ECO:0007669"/>
    <property type="project" value="TreeGrafter"/>
</dbReference>
<dbReference type="InterPro" id="IPR010071">
    <property type="entry name" value="AA_adenyl_dom"/>
</dbReference>
<dbReference type="Proteomes" id="UP000033956">
    <property type="component" value="Unassembled WGS sequence"/>
</dbReference>
<dbReference type="NCBIfam" id="TIGR02353">
    <property type="entry name" value="NRPS_term_dom"/>
    <property type="match status" value="1"/>
</dbReference>
<evidence type="ECO:0000256" key="2">
    <source>
        <dbReference type="ARBA" id="ARBA00022553"/>
    </source>
</evidence>
<dbReference type="GO" id="GO:0044550">
    <property type="term" value="P:secondary metabolite biosynthetic process"/>
    <property type="evidence" value="ECO:0007669"/>
    <property type="project" value="TreeGrafter"/>
</dbReference>
<dbReference type="NCBIfam" id="TIGR01733">
    <property type="entry name" value="AA-adenyl-dom"/>
    <property type="match status" value="1"/>
</dbReference>
<dbReference type="InterPro" id="IPR001451">
    <property type="entry name" value="Hexapep"/>
</dbReference>
<dbReference type="Gene3D" id="1.10.1200.10">
    <property type="entry name" value="ACP-like"/>
    <property type="match status" value="1"/>
</dbReference>
<dbReference type="InterPro" id="IPR045851">
    <property type="entry name" value="AMP-bd_C_sf"/>
</dbReference>
<keyword evidence="6" id="KW-1185">Reference proteome</keyword>
<dbReference type="Pfam" id="PF00501">
    <property type="entry name" value="AMP-binding"/>
    <property type="match status" value="1"/>
</dbReference>
<keyword evidence="3" id="KW-1133">Transmembrane helix</keyword>
<gene>
    <name evidence="5" type="primary">lgrD</name>
    <name evidence="5" type="ORF">RS81_01245</name>
</gene>
<feature type="transmembrane region" description="Helical" evidence="3">
    <location>
        <begin position="655"/>
        <end position="683"/>
    </location>
</feature>
<dbReference type="InterPro" id="IPR000873">
    <property type="entry name" value="AMP-dep_synth/lig_dom"/>
</dbReference>
<keyword evidence="1" id="KW-0596">Phosphopantetheine</keyword>